<evidence type="ECO:0000256" key="9">
    <source>
        <dbReference type="NCBIfam" id="TIGR00362"/>
    </source>
</evidence>
<dbReference type="PROSITE" id="PS01008">
    <property type="entry name" value="DNAA"/>
    <property type="match status" value="1"/>
</dbReference>
<dbReference type="GO" id="GO:0006275">
    <property type="term" value="P:regulation of DNA replication"/>
    <property type="evidence" value="ECO:0007669"/>
    <property type="project" value="UniProtKB-UniRule"/>
</dbReference>
<dbReference type="InterPro" id="IPR003593">
    <property type="entry name" value="AAA+_ATPase"/>
</dbReference>
<dbReference type="Pfam" id="PF11638">
    <property type="entry name" value="DnaA_N"/>
    <property type="match status" value="1"/>
</dbReference>
<keyword evidence="15" id="KW-1185">Reference proteome</keyword>
<keyword evidence="5 8" id="KW-0067">ATP-binding</keyword>
<evidence type="ECO:0000256" key="6">
    <source>
        <dbReference type="ARBA" id="ARBA00023121"/>
    </source>
</evidence>
<keyword evidence="7 8" id="KW-0238">DNA-binding</keyword>
<evidence type="ECO:0000256" key="1">
    <source>
        <dbReference type="ARBA" id="ARBA00006583"/>
    </source>
</evidence>
<evidence type="ECO:0000313" key="15">
    <source>
        <dbReference type="Proteomes" id="UP000005436"/>
    </source>
</evidence>
<feature type="domain" description="Chromosomal replication initiator DnaA C-terminal" evidence="13">
    <location>
        <begin position="378"/>
        <end position="447"/>
    </location>
</feature>
<dbReference type="GO" id="GO:0005524">
    <property type="term" value="F:ATP binding"/>
    <property type="evidence" value="ECO:0007669"/>
    <property type="project" value="UniProtKB-UniRule"/>
</dbReference>
<dbReference type="InterPro" id="IPR013317">
    <property type="entry name" value="DnaA_dom"/>
</dbReference>
<proteinExistence type="inferred from homology"/>
<feature type="binding site" evidence="8">
    <location>
        <position position="181"/>
    </location>
    <ligand>
        <name>ATP</name>
        <dbReference type="ChEBI" id="CHEBI:30616"/>
    </ligand>
</feature>
<dbReference type="GO" id="GO:0008289">
    <property type="term" value="F:lipid binding"/>
    <property type="evidence" value="ECO:0007669"/>
    <property type="project" value="UniProtKB-KW"/>
</dbReference>
<dbReference type="CDD" id="cd06571">
    <property type="entry name" value="Bac_DnaA_C"/>
    <property type="match status" value="1"/>
</dbReference>
<dbReference type="InterPro" id="IPR024633">
    <property type="entry name" value="DnaA_N_dom"/>
</dbReference>
<keyword evidence="6 8" id="KW-0446">Lipid-binding</keyword>
<dbReference type="InterPro" id="IPR001957">
    <property type="entry name" value="Chromosome_initiator_DnaA"/>
</dbReference>
<reference evidence="15" key="1">
    <citation type="submission" date="2011-12" db="EMBL/GenBank/DDBJ databases">
        <title>Complete sequence of Tannerella forsythia ATCC 43037.</title>
        <authorList>
            <person name="Dewhirst F."/>
            <person name="Tanner A."/>
            <person name="Izard J."/>
            <person name="Brinkac L."/>
            <person name="Durkin A.S."/>
            <person name="Hostetler J."/>
            <person name="Shetty J."/>
            <person name="Torralba M."/>
            <person name="Gill S."/>
            <person name="Nelson K."/>
        </authorList>
    </citation>
    <scope>NUCLEOTIDE SEQUENCE [LARGE SCALE GENOMIC DNA]</scope>
    <source>
        <strain evidence="15">ATCC 43037 / JCM 10827 / CCUG 33226 / KCTC 5666 / FDC 338</strain>
    </source>
</reference>
<dbReference type="InterPro" id="IPR013159">
    <property type="entry name" value="DnaA_C"/>
</dbReference>
<feature type="region of interest" description="Domain IV, binds dsDNA" evidence="8">
    <location>
        <begin position="351"/>
        <end position="470"/>
    </location>
</feature>
<dbReference type="PANTHER" id="PTHR30050:SF2">
    <property type="entry name" value="CHROMOSOMAL REPLICATION INITIATOR PROTEIN DNAA"/>
    <property type="match status" value="1"/>
</dbReference>
<dbReference type="eggNOG" id="COG0593">
    <property type="taxonomic scope" value="Bacteria"/>
</dbReference>
<dbReference type="InterPro" id="IPR010921">
    <property type="entry name" value="Trp_repressor/repl_initiator"/>
</dbReference>
<dbReference type="Gene3D" id="1.10.8.60">
    <property type="match status" value="1"/>
</dbReference>
<evidence type="ECO:0000313" key="14">
    <source>
        <dbReference type="EMBL" id="AEW21980.1"/>
    </source>
</evidence>
<keyword evidence="2 8" id="KW-0963">Cytoplasm</keyword>
<comment type="function">
    <text evidence="8 10">Plays an essential role in the initiation and regulation of chromosomal replication. ATP-DnaA binds to the origin of replication (oriC) to initiate formation of the DNA replication initiation complex once per cell cycle. Binds the DnaA box (a 9 base pair repeat at the origin) and separates the double-stranded (ds)DNA. Forms a right-handed helical filament on oriC DNA; dsDNA binds to the exterior of the filament while single-stranded (ss)DNA is stabiized in the filament's interior. The ATP-DnaA-oriC complex binds and stabilizes one strand of the AT-rich DNA unwinding element (DUE), permitting loading of DNA polymerase. After initiation quickly degrades to an ADP-DnaA complex that is not apt for DNA replication. Binds acidic phospholipids.</text>
</comment>
<dbReference type="GO" id="GO:0005737">
    <property type="term" value="C:cytoplasm"/>
    <property type="evidence" value="ECO:0007669"/>
    <property type="project" value="UniProtKB-SubCell"/>
</dbReference>
<dbReference type="HOGENOM" id="CLU_026910_3_0_10"/>
<dbReference type="PRINTS" id="PR00051">
    <property type="entry name" value="DNAA"/>
</dbReference>
<keyword evidence="3 8" id="KW-0235">DNA replication</keyword>
<feature type="domain" description="AAA+ ATPase" evidence="12">
    <location>
        <begin position="167"/>
        <end position="373"/>
    </location>
</feature>
<evidence type="ECO:0000259" key="12">
    <source>
        <dbReference type="SMART" id="SM00382"/>
    </source>
</evidence>
<dbReference type="Gene3D" id="1.10.1750.10">
    <property type="match status" value="1"/>
</dbReference>
<name>G8UPW7_TANFA</name>
<protein>
    <recommendedName>
        <fullName evidence="8 9">Chromosomal replication initiator protein DnaA</fullName>
    </recommendedName>
</protein>
<dbReference type="Gene3D" id="3.30.300.180">
    <property type="match status" value="1"/>
</dbReference>
<dbReference type="Gene3D" id="3.40.50.300">
    <property type="entry name" value="P-loop containing nucleotide triphosphate hydrolases"/>
    <property type="match status" value="1"/>
</dbReference>
<feature type="binding site" evidence="8">
    <location>
        <position position="178"/>
    </location>
    <ligand>
        <name>ATP</name>
        <dbReference type="ChEBI" id="CHEBI:30616"/>
    </ligand>
</feature>
<comment type="caution">
    <text evidence="8">Lacks conserved residue(s) required for the propagation of feature annotation.</text>
</comment>
<evidence type="ECO:0000256" key="10">
    <source>
        <dbReference type="RuleBase" id="RU000577"/>
    </source>
</evidence>
<evidence type="ECO:0000256" key="7">
    <source>
        <dbReference type="ARBA" id="ARBA00023125"/>
    </source>
</evidence>
<comment type="domain">
    <text evidence="8">Domain I is involved in oligomerization and binding regulators, domain II is flexibile and of varying length in different bacteria, domain III forms the AAA+ region, while domain IV binds dsDNA.</text>
</comment>
<dbReference type="GO" id="GO:0006270">
    <property type="term" value="P:DNA replication initiation"/>
    <property type="evidence" value="ECO:0007669"/>
    <property type="project" value="UniProtKB-UniRule"/>
</dbReference>
<dbReference type="SUPFAM" id="SSF52540">
    <property type="entry name" value="P-loop containing nucleoside triphosphate hydrolases"/>
    <property type="match status" value="1"/>
</dbReference>
<dbReference type="Proteomes" id="UP000005436">
    <property type="component" value="Chromosome"/>
</dbReference>
<dbReference type="PANTHER" id="PTHR30050">
    <property type="entry name" value="CHROMOSOMAL REPLICATION INITIATOR PROTEIN DNAA"/>
    <property type="match status" value="1"/>
</dbReference>
<comment type="similarity">
    <text evidence="1 8 11">Belongs to the DnaA family.</text>
</comment>
<evidence type="ECO:0000256" key="8">
    <source>
        <dbReference type="HAMAP-Rule" id="MF_00377"/>
    </source>
</evidence>
<feature type="region of interest" description="Domain I, interacts with DnaA modulators" evidence="8">
    <location>
        <begin position="1"/>
        <end position="101"/>
    </location>
</feature>
<dbReference type="AlphaFoldDB" id="G8UPW7"/>
<evidence type="ECO:0000259" key="13">
    <source>
        <dbReference type="SMART" id="SM00760"/>
    </source>
</evidence>
<dbReference type="STRING" id="203275.BFO_0001"/>
<comment type="subunit">
    <text evidence="8">Oligomerizes as a right-handed, spiral filament on DNA at oriC.</text>
</comment>
<dbReference type="SMART" id="SM00382">
    <property type="entry name" value="AAA"/>
    <property type="match status" value="1"/>
</dbReference>
<dbReference type="EMBL" id="CP003191">
    <property type="protein sequence ID" value="AEW21980.1"/>
    <property type="molecule type" value="Genomic_DNA"/>
</dbReference>
<evidence type="ECO:0000256" key="4">
    <source>
        <dbReference type="ARBA" id="ARBA00022741"/>
    </source>
</evidence>
<feature type="binding site" evidence="8">
    <location>
        <position position="182"/>
    </location>
    <ligand>
        <name>ATP</name>
        <dbReference type="ChEBI" id="CHEBI:30616"/>
    </ligand>
</feature>
<evidence type="ECO:0000256" key="2">
    <source>
        <dbReference type="ARBA" id="ARBA00022490"/>
    </source>
</evidence>
<dbReference type="SUPFAM" id="SSF48295">
    <property type="entry name" value="TrpR-like"/>
    <property type="match status" value="1"/>
</dbReference>
<sequence>MLNMGSDCQLLWSRCLSIIKDIVPEAAYKTWFLPIVPLSYEDHKVTIQVPSPFFYEYLEANYVSVLKMTIPRVFGEGTILNYRVMVDQGSSNGTVDYPTENGVAAPQRNTPLDVNKVPFTPFSQVAPQDLDSQLNRKYTFETFFEGVSNKLARTAGEAIANDPGKTTFNPLFVYGPSGVGKTHLCHAIGIRIRELHPEKRVLYVSANRFRIQYTDAVRKNTSNDFLNFYQSLDVLILDDIHELVGLVKTQQAFFHIFNNLHQLGKQLVLTSDKAPVDMQGMEERLITRLKWGLTAELGRPDPELRRKILRNKIAHEGLVINDDVFNYIADNVTDNVRDLEGVLVSLMAHSLINNKSIDMAMAQRVIAQTVRIEEKQLSIEKIQETVCHYFNLEEALIQTPSRKREIVQARQITMYLAKKYTESSFSHIGKIVGGKDHATVLHACKTVKDQMEINKTFRSTVETIEGCLKN</sequence>
<gene>
    <name evidence="8 14" type="primary">dnaA</name>
    <name evidence="14" type="ordered locus">BFO_0001</name>
</gene>
<dbReference type="HAMAP" id="MF_00377">
    <property type="entry name" value="DnaA_bact"/>
    <property type="match status" value="1"/>
</dbReference>
<dbReference type="SMART" id="SM00760">
    <property type="entry name" value="Bac_DnaA_C"/>
    <property type="match status" value="1"/>
</dbReference>
<dbReference type="FunFam" id="3.40.50.300:FF:000668">
    <property type="entry name" value="Chromosomal replication initiator protein DnaA"/>
    <property type="match status" value="1"/>
</dbReference>
<dbReference type="InterPro" id="IPR027417">
    <property type="entry name" value="P-loop_NTPase"/>
</dbReference>
<organism evidence="14 15">
    <name type="scientific">Tannerella forsythia (strain ATCC 43037 / JCM 10827 / CCUG 21028 A / KCTC 5666 / FDC 338)</name>
    <name type="common">Bacteroides forsythus</name>
    <dbReference type="NCBI Taxonomy" id="203275"/>
    <lineage>
        <taxon>Bacteria</taxon>
        <taxon>Pseudomonadati</taxon>
        <taxon>Bacteroidota</taxon>
        <taxon>Bacteroidia</taxon>
        <taxon>Bacteroidales</taxon>
        <taxon>Tannerellaceae</taxon>
        <taxon>Tannerella</taxon>
    </lineage>
</organism>
<dbReference type="Pfam" id="PF08299">
    <property type="entry name" value="Bac_DnaA_C"/>
    <property type="match status" value="1"/>
</dbReference>
<dbReference type="GO" id="GO:0003688">
    <property type="term" value="F:DNA replication origin binding"/>
    <property type="evidence" value="ECO:0007669"/>
    <property type="project" value="UniProtKB-UniRule"/>
</dbReference>
<dbReference type="KEGG" id="tfo:BFO_0001"/>
<dbReference type="Pfam" id="PF00308">
    <property type="entry name" value="Bac_DnaA"/>
    <property type="match status" value="1"/>
</dbReference>
<comment type="subcellular location">
    <subcellularLocation>
        <location evidence="8">Cytoplasm</location>
    </subcellularLocation>
</comment>
<keyword evidence="4 8" id="KW-0547">Nucleotide-binding</keyword>
<feature type="binding site" evidence="8">
    <location>
        <position position="180"/>
    </location>
    <ligand>
        <name>ATP</name>
        <dbReference type="ChEBI" id="CHEBI:30616"/>
    </ligand>
</feature>
<evidence type="ECO:0000256" key="5">
    <source>
        <dbReference type="ARBA" id="ARBA00022840"/>
    </source>
</evidence>
<dbReference type="InterPro" id="IPR038454">
    <property type="entry name" value="DnaA_N_sf"/>
</dbReference>
<dbReference type="CDD" id="cd00009">
    <property type="entry name" value="AAA"/>
    <property type="match status" value="1"/>
</dbReference>
<accession>G8UPW7</accession>
<dbReference type="NCBIfam" id="TIGR00362">
    <property type="entry name" value="DnaA"/>
    <property type="match status" value="1"/>
</dbReference>
<evidence type="ECO:0000256" key="3">
    <source>
        <dbReference type="ARBA" id="ARBA00022705"/>
    </source>
</evidence>
<dbReference type="PATRIC" id="fig|203275.8.peg.3"/>
<dbReference type="InterPro" id="IPR020591">
    <property type="entry name" value="Chromosome_initiator_DnaA-like"/>
</dbReference>
<evidence type="ECO:0000256" key="11">
    <source>
        <dbReference type="RuleBase" id="RU004227"/>
    </source>
</evidence>
<dbReference type="GO" id="GO:0005886">
    <property type="term" value="C:plasma membrane"/>
    <property type="evidence" value="ECO:0007669"/>
    <property type="project" value="TreeGrafter"/>
</dbReference>
<dbReference type="InterPro" id="IPR018312">
    <property type="entry name" value="Chromosome_initiator_DnaA_CS"/>
</dbReference>